<dbReference type="GO" id="GO:0005536">
    <property type="term" value="F:D-glucose binding"/>
    <property type="evidence" value="ECO:0007669"/>
    <property type="project" value="InterPro"/>
</dbReference>
<dbReference type="eggNOG" id="COG0837">
    <property type="taxonomic scope" value="Bacteria"/>
</dbReference>
<keyword evidence="6" id="KW-1185">Reference proteome</keyword>
<dbReference type="STRING" id="1117647.M5M_19490"/>
<dbReference type="EMBL" id="CP003746">
    <property type="protein sequence ID" value="AFV01021.1"/>
    <property type="molecule type" value="Genomic_DNA"/>
</dbReference>
<dbReference type="GO" id="GO:0005524">
    <property type="term" value="F:ATP binding"/>
    <property type="evidence" value="ECO:0007669"/>
    <property type="project" value="UniProtKB-UniRule"/>
</dbReference>
<comment type="catalytic activity">
    <reaction evidence="3">
        <text>D-glucose + ATP = D-glucose 6-phosphate + ADP + H(+)</text>
        <dbReference type="Rhea" id="RHEA:17825"/>
        <dbReference type="ChEBI" id="CHEBI:4167"/>
        <dbReference type="ChEBI" id="CHEBI:15378"/>
        <dbReference type="ChEBI" id="CHEBI:30616"/>
        <dbReference type="ChEBI" id="CHEBI:61548"/>
        <dbReference type="ChEBI" id="CHEBI:456216"/>
        <dbReference type="EC" id="2.7.1.2"/>
    </reaction>
</comment>
<name>K4KRV7_SIMAS</name>
<dbReference type="GO" id="GO:0006096">
    <property type="term" value="P:glycolytic process"/>
    <property type="evidence" value="ECO:0007669"/>
    <property type="project" value="UniProtKB-UniRule"/>
</dbReference>
<proteinExistence type="inferred from homology"/>
<dbReference type="NCBIfam" id="NF009073">
    <property type="entry name" value="PRK12408.1"/>
    <property type="match status" value="1"/>
</dbReference>
<evidence type="ECO:0000313" key="6">
    <source>
        <dbReference type="Proteomes" id="UP000000466"/>
    </source>
</evidence>
<dbReference type="RefSeq" id="WP_015049171.1">
    <property type="nucleotide sequence ID" value="NC_018868.3"/>
</dbReference>
<dbReference type="SUPFAM" id="SSF53067">
    <property type="entry name" value="Actin-like ATPase domain"/>
    <property type="match status" value="1"/>
</dbReference>
<sequence>MSVAALNSAPQLFPYVVADIGGTNARWGLVTGLDSNGRYLIESIRTFENRHHPQFRDSLAAYLDALGGIEIKRVCVALAGPVLGDLINMTNINWSFSVRETEAAFGLDKLLIVNDFTALAYATSALGQADLVCIKQGIQKSAAPRAILGPGTGLGMASLIPVSERWIPVCGEGGHTAFAPRGDEEIALCQVMQKNEGYISKEALLSGSGLERIYRSLAEVRHLNVEPMAASKISGLAVSNADKLAVDALNIFCAVLGSAAADQALTVGALGGVYLGGGILPRVQEFLKKSPFEARFKEKGVMSHYMNDIPVYLIVADEPALIGAAALLAEQQ</sequence>
<evidence type="ECO:0000256" key="1">
    <source>
        <dbReference type="ARBA" id="ARBA00022679"/>
    </source>
</evidence>
<dbReference type="OrthoDB" id="9800595at2"/>
<dbReference type="Proteomes" id="UP000000466">
    <property type="component" value="Chromosome"/>
</dbReference>
<comment type="similarity">
    <text evidence="3 4">Belongs to the bacterial glucokinase family.</text>
</comment>
<keyword evidence="3" id="KW-0963">Cytoplasm</keyword>
<dbReference type="PANTHER" id="PTHR47690:SF1">
    <property type="entry name" value="GLUCOKINASE"/>
    <property type="match status" value="1"/>
</dbReference>
<accession>K4KRV7</accession>
<dbReference type="GO" id="GO:0005829">
    <property type="term" value="C:cytosol"/>
    <property type="evidence" value="ECO:0007669"/>
    <property type="project" value="TreeGrafter"/>
</dbReference>
<comment type="subcellular location">
    <subcellularLocation>
        <location evidence="3">Cytoplasm</location>
    </subcellularLocation>
</comment>
<dbReference type="Gene3D" id="3.40.367.20">
    <property type="match status" value="1"/>
</dbReference>
<evidence type="ECO:0000313" key="5">
    <source>
        <dbReference type="EMBL" id="AFV01021.1"/>
    </source>
</evidence>
<dbReference type="PANTHER" id="PTHR47690">
    <property type="entry name" value="GLUCOKINASE"/>
    <property type="match status" value="1"/>
</dbReference>
<keyword evidence="3" id="KW-0547">Nucleotide-binding</keyword>
<dbReference type="NCBIfam" id="TIGR00749">
    <property type="entry name" value="glk"/>
    <property type="match status" value="1"/>
</dbReference>
<evidence type="ECO:0000256" key="4">
    <source>
        <dbReference type="RuleBase" id="RU004046"/>
    </source>
</evidence>
<dbReference type="HAMAP" id="MF_00524">
    <property type="entry name" value="Glucokinase"/>
    <property type="match status" value="1"/>
</dbReference>
<keyword evidence="1 3" id="KW-0808">Transferase</keyword>
<keyword evidence="2 3" id="KW-0418">Kinase</keyword>
<dbReference type="Gene3D" id="3.30.420.40">
    <property type="match status" value="1"/>
</dbReference>
<feature type="binding site" evidence="3">
    <location>
        <begin position="18"/>
        <end position="23"/>
    </location>
    <ligand>
        <name>ATP</name>
        <dbReference type="ChEBI" id="CHEBI:30616"/>
    </ligand>
</feature>
<dbReference type="CDD" id="cd24008">
    <property type="entry name" value="ASKHA_NBD_GLK"/>
    <property type="match status" value="1"/>
</dbReference>
<dbReference type="Pfam" id="PF02685">
    <property type="entry name" value="Glucokinase"/>
    <property type="match status" value="1"/>
</dbReference>
<dbReference type="InterPro" id="IPR050201">
    <property type="entry name" value="Bacterial_glucokinase"/>
</dbReference>
<reference evidence="5 6" key="1">
    <citation type="journal article" date="2013" name="Genome Announc.">
        <title>Complete genome sequence of Simiduia agarivorans SA1(T), a marine bacterium able to degrade a variety of polysaccharides.</title>
        <authorList>
            <person name="Lin S.Y."/>
            <person name="Shieh W.Y."/>
            <person name="Chen J.S."/>
            <person name="Tang S.L."/>
        </authorList>
    </citation>
    <scope>NUCLEOTIDE SEQUENCE [LARGE SCALE GENOMIC DNA]</scope>
    <source>
        <strain evidence="6">DSM 21679 / JCM 13881 / BCRC 17597 / SA1</strain>
    </source>
</reference>
<dbReference type="AlphaFoldDB" id="K4KRV7"/>
<keyword evidence="3" id="KW-0324">Glycolysis</keyword>
<dbReference type="InterPro" id="IPR003836">
    <property type="entry name" value="Glucokinase"/>
</dbReference>
<evidence type="ECO:0000256" key="3">
    <source>
        <dbReference type="HAMAP-Rule" id="MF_00524"/>
    </source>
</evidence>
<dbReference type="EC" id="2.7.1.2" evidence="3"/>
<dbReference type="InterPro" id="IPR043129">
    <property type="entry name" value="ATPase_NBD"/>
</dbReference>
<evidence type="ECO:0000256" key="2">
    <source>
        <dbReference type="ARBA" id="ARBA00022777"/>
    </source>
</evidence>
<protein>
    <recommendedName>
        <fullName evidence="3">Glucokinase</fullName>
        <ecNumber evidence="3">2.7.1.2</ecNumber>
    </recommendedName>
    <alternativeName>
        <fullName evidence="3">Glucose kinase</fullName>
    </alternativeName>
</protein>
<dbReference type="HOGENOM" id="CLU_042582_1_0_6"/>
<dbReference type="GO" id="GO:0004340">
    <property type="term" value="F:glucokinase activity"/>
    <property type="evidence" value="ECO:0007669"/>
    <property type="project" value="UniProtKB-UniRule"/>
</dbReference>
<dbReference type="KEGG" id="saga:M5M_19490"/>
<organism evidence="5 6">
    <name type="scientific">Simiduia agarivorans (strain DSM 21679 / JCM 13881 / BCRC 17597 / SA1)</name>
    <dbReference type="NCBI Taxonomy" id="1117647"/>
    <lineage>
        <taxon>Bacteria</taxon>
        <taxon>Pseudomonadati</taxon>
        <taxon>Pseudomonadota</taxon>
        <taxon>Gammaproteobacteria</taxon>
        <taxon>Cellvibrionales</taxon>
        <taxon>Cellvibrionaceae</taxon>
        <taxon>Simiduia</taxon>
    </lineage>
</organism>
<gene>
    <name evidence="3 5" type="primary">glk</name>
    <name evidence="5" type="ordered locus">M5M_19490</name>
</gene>
<keyword evidence="3" id="KW-0067">ATP-binding</keyword>